<dbReference type="AlphaFoldDB" id="A0A926E583"/>
<evidence type="ECO:0000313" key="15">
    <source>
        <dbReference type="EMBL" id="MBC8560364.1"/>
    </source>
</evidence>
<dbReference type="EMBL" id="JACRSV010000003">
    <property type="protein sequence ID" value="MBC8560364.1"/>
    <property type="molecule type" value="Genomic_DNA"/>
</dbReference>
<keyword evidence="16" id="KW-1185">Reference proteome</keyword>
<dbReference type="InterPro" id="IPR042174">
    <property type="entry name" value="RecF_2"/>
</dbReference>
<dbReference type="Gene3D" id="1.20.1050.90">
    <property type="entry name" value="RecF/RecN/SMC, N-terminal domain"/>
    <property type="match status" value="1"/>
</dbReference>
<feature type="domain" description="RecF/RecN/SMC N-terminal" evidence="14">
    <location>
        <begin position="3"/>
        <end position="345"/>
    </location>
</feature>
<evidence type="ECO:0000256" key="9">
    <source>
        <dbReference type="ARBA" id="ARBA00023125"/>
    </source>
</evidence>
<evidence type="ECO:0000256" key="11">
    <source>
        <dbReference type="ARBA" id="ARBA00023236"/>
    </source>
</evidence>
<protein>
    <recommendedName>
        <fullName evidence="3 12">DNA replication and repair protein RecF</fullName>
    </recommendedName>
</protein>
<evidence type="ECO:0000256" key="7">
    <source>
        <dbReference type="ARBA" id="ARBA00022763"/>
    </source>
</evidence>
<proteinExistence type="inferred from homology"/>
<comment type="subcellular location">
    <subcellularLocation>
        <location evidence="1 12 13">Cytoplasm</location>
    </subcellularLocation>
</comment>
<keyword evidence="7 12" id="KW-0227">DNA damage</keyword>
<dbReference type="PROSITE" id="PS00617">
    <property type="entry name" value="RECF_1"/>
    <property type="match status" value="1"/>
</dbReference>
<organism evidence="15 16">
    <name type="scientific">Fumia xinanensis</name>
    <dbReference type="NCBI Taxonomy" id="2763659"/>
    <lineage>
        <taxon>Bacteria</taxon>
        <taxon>Bacillati</taxon>
        <taxon>Bacillota</taxon>
        <taxon>Clostridia</taxon>
        <taxon>Eubacteriales</taxon>
        <taxon>Oscillospiraceae</taxon>
        <taxon>Fumia</taxon>
    </lineage>
</organism>
<keyword evidence="11 12" id="KW-0742">SOS response</keyword>
<evidence type="ECO:0000256" key="1">
    <source>
        <dbReference type="ARBA" id="ARBA00004496"/>
    </source>
</evidence>
<accession>A0A926E583</accession>
<dbReference type="Gene3D" id="3.40.50.300">
    <property type="entry name" value="P-loop containing nucleotide triphosphate hydrolases"/>
    <property type="match status" value="1"/>
</dbReference>
<dbReference type="InterPro" id="IPR027417">
    <property type="entry name" value="P-loop_NTPase"/>
</dbReference>
<dbReference type="HAMAP" id="MF_00365">
    <property type="entry name" value="RecF"/>
    <property type="match status" value="1"/>
</dbReference>
<name>A0A926E583_9FIRM</name>
<sequence>MRIDRMELSNYRNIETALMYPHPNVNVIYGKNAQGKTNLLESIWLCSGNKSFRGAKESQIIQFDKPVFQIQLDFSDRERLQHISYIAGEKRKVLLNGVPLKTLSELSGEFYCVVFNPDDLDIVKDGPSCRRLFLDTAISQIKPIYGKYLSQYESILEQRNVLLKEIRKQSYPEDMLEIWDVQLSKLGTILSILRKDYLEKIKAVGRKIYSGFSSGNEQIGMEYRSTIFPESTELKIYSDELIEKYRRMLEETREDDIRLRSTTKGIHRDDFEIEIDGMSAKQFGSQGQQRSCAITLKLSEAALLKNITGEDPVVLLDDVMSELDQQRQHYILNKVKEFQVFITCCDLLSTLQLEEGKIFYVEDGKFIEKSKDEL</sequence>
<evidence type="ECO:0000256" key="10">
    <source>
        <dbReference type="ARBA" id="ARBA00023204"/>
    </source>
</evidence>
<evidence type="ECO:0000256" key="13">
    <source>
        <dbReference type="RuleBase" id="RU000578"/>
    </source>
</evidence>
<gene>
    <name evidence="12 15" type="primary">recF</name>
    <name evidence="15" type="ORF">H8710_09855</name>
</gene>
<keyword evidence="6 12" id="KW-0547">Nucleotide-binding</keyword>
<evidence type="ECO:0000313" key="16">
    <source>
        <dbReference type="Proteomes" id="UP000610760"/>
    </source>
</evidence>
<dbReference type="GO" id="GO:0005524">
    <property type="term" value="F:ATP binding"/>
    <property type="evidence" value="ECO:0007669"/>
    <property type="project" value="UniProtKB-UniRule"/>
</dbReference>
<evidence type="ECO:0000256" key="4">
    <source>
        <dbReference type="ARBA" id="ARBA00022490"/>
    </source>
</evidence>
<dbReference type="GO" id="GO:0009432">
    <property type="term" value="P:SOS response"/>
    <property type="evidence" value="ECO:0007669"/>
    <property type="project" value="UniProtKB-UniRule"/>
</dbReference>
<dbReference type="InterPro" id="IPR003395">
    <property type="entry name" value="RecF/RecN/SMC_N"/>
</dbReference>
<comment type="caution">
    <text evidence="15">The sequence shown here is derived from an EMBL/GenBank/DDBJ whole genome shotgun (WGS) entry which is preliminary data.</text>
</comment>
<dbReference type="GO" id="GO:0003697">
    <property type="term" value="F:single-stranded DNA binding"/>
    <property type="evidence" value="ECO:0007669"/>
    <property type="project" value="UniProtKB-UniRule"/>
</dbReference>
<dbReference type="InterPro" id="IPR001238">
    <property type="entry name" value="DNA-binding_RecF"/>
</dbReference>
<evidence type="ECO:0000259" key="14">
    <source>
        <dbReference type="Pfam" id="PF02463"/>
    </source>
</evidence>
<dbReference type="InterPro" id="IPR018078">
    <property type="entry name" value="DNA-binding_RecF_CS"/>
</dbReference>
<comment type="function">
    <text evidence="12 13">The RecF protein is involved in DNA metabolism; it is required for DNA replication and normal SOS inducibility. RecF binds preferentially to single-stranded, linear DNA. It also seems to bind ATP.</text>
</comment>
<dbReference type="GO" id="GO:0005737">
    <property type="term" value="C:cytoplasm"/>
    <property type="evidence" value="ECO:0007669"/>
    <property type="project" value="UniProtKB-SubCell"/>
</dbReference>
<keyword evidence="5 12" id="KW-0235">DNA replication</keyword>
<evidence type="ECO:0000256" key="6">
    <source>
        <dbReference type="ARBA" id="ARBA00022741"/>
    </source>
</evidence>
<dbReference type="Pfam" id="PF02463">
    <property type="entry name" value="SMC_N"/>
    <property type="match status" value="1"/>
</dbReference>
<feature type="binding site" evidence="12">
    <location>
        <begin position="30"/>
        <end position="37"/>
    </location>
    <ligand>
        <name>ATP</name>
        <dbReference type="ChEBI" id="CHEBI:30616"/>
    </ligand>
</feature>
<evidence type="ECO:0000256" key="5">
    <source>
        <dbReference type="ARBA" id="ARBA00022705"/>
    </source>
</evidence>
<keyword evidence="10 12" id="KW-0234">DNA repair</keyword>
<dbReference type="Proteomes" id="UP000610760">
    <property type="component" value="Unassembled WGS sequence"/>
</dbReference>
<keyword evidence="9 12" id="KW-0238">DNA-binding</keyword>
<evidence type="ECO:0000256" key="3">
    <source>
        <dbReference type="ARBA" id="ARBA00020170"/>
    </source>
</evidence>
<evidence type="ECO:0000256" key="2">
    <source>
        <dbReference type="ARBA" id="ARBA00008016"/>
    </source>
</evidence>
<dbReference type="GO" id="GO:0000731">
    <property type="term" value="P:DNA synthesis involved in DNA repair"/>
    <property type="evidence" value="ECO:0007669"/>
    <property type="project" value="TreeGrafter"/>
</dbReference>
<dbReference type="PANTHER" id="PTHR32182:SF0">
    <property type="entry name" value="DNA REPLICATION AND REPAIR PROTEIN RECF"/>
    <property type="match status" value="1"/>
</dbReference>
<reference evidence="15" key="1">
    <citation type="submission" date="2020-08" db="EMBL/GenBank/DDBJ databases">
        <title>Genome public.</title>
        <authorList>
            <person name="Liu C."/>
            <person name="Sun Q."/>
        </authorList>
    </citation>
    <scope>NUCLEOTIDE SEQUENCE</scope>
    <source>
        <strain evidence="15">NSJ-33</strain>
    </source>
</reference>
<keyword evidence="8 12" id="KW-0067">ATP-binding</keyword>
<dbReference type="SUPFAM" id="SSF52540">
    <property type="entry name" value="P-loop containing nucleoside triphosphate hydrolases"/>
    <property type="match status" value="1"/>
</dbReference>
<keyword evidence="4 12" id="KW-0963">Cytoplasm</keyword>
<comment type="similarity">
    <text evidence="2 12 13">Belongs to the RecF family.</text>
</comment>
<dbReference type="RefSeq" id="WP_249295368.1">
    <property type="nucleotide sequence ID" value="NZ_JACRSV010000003.1"/>
</dbReference>
<evidence type="ECO:0000256" key="8">
    <source>
        <dbReference type="ARBA" id="ARBA00022840"/>
    </source>
</evidence>
<dbReference type="GO" id="GO:0006260">
    <property type="term" value="P:DNA replication"/>
    <property type="evidence" value="ECO:0007669"/>
    <property type="project" value="UniProtKB-UniRule"/>
</dbReference>
<dbReference type="GO" id="GO:0006302">
    <property type="term" value="P:double-strand break repair"/>
    <property type="evidence" value="ECO:0007669"/>
    <property type="project" value="TreeGrafter"/>
</dbReference>
<dbReference type="PROSITE" id="PS00618">
    <property type="entry name" value="RECF_2"/>
    <property type="match status" value="1"/>
</dbReference>
<dbReference type="NCBIfam" id="TIGR00611">
    <property type="entry name" value="recf"/>
    <property type="match status" value="1"/>
</dbReference>
<evidence type="ECO:0000256" key="12">
    <source>
        <dbReference type="HAMAP-Rule" id="MF_00365"/>
    </source>
</evidence>
<dbReference type="PANTHER" id="PTHR32182">
    <property type="entry name" value="DNA REPLICATION AND REPAIR PROTEIN RECF"/>
    <property type="match status" value="1"/>
</dbReference>